<dbReference type="EMBL" id="CP064981">
    <property type="protein sequence ID" value="QQR92236.1"/>
    <property type="molecule type" value="Genomic_DNA"/>
</dbReference>
<sequence>MLAILLFASMAAVGLGLFLAMSGISMGAPLFGAGLITAAITSKLQN</sequence>
<organism evidence="1">
    <name type="scientific">Candidatus Iainarchaeum sp</name>
    <dbReference type="NCBI Taxonomy" id="3101447"/>
    <lineage>
        <taxon>Archaea</taxon>
        <taxon>Candidatus Iainarchaeota</taxon>
        <taxon>Candidatus Iainarchaeia</taxon>
        <taxon>Candidatus Iainarchaeales</taxon>
        <taxon>Candidatus Iainarchaeaceae</taxon>
        <taxon>Candidatus Iainarchaeum</taxon>
    </lineage>
</organism>
<reference evidence="1" key="1">
    <citation type="submission" date="2020-11" db="EMBL/GenBank/DDBJ databases">
        <title>Connecting structure to function with the recovery of over 1000 high-quality activated sludge metagenome-assembled genomes encoding full-length rRNA genes using long-read sequencing.</title>
        <authorList>
            <person name="Singleton C.M."/>
            <person name="Petriglieri F."/>
            <person name="Kristensen J.M."/>
            <person name="Kirkegaard R.H."/>
            <person name="Michaelsen T.Y."/>
            <person name="Andersen M.H."/>
            <person name="Karst S.M."/>
            <person name="Dueholm M.S."/>
            <person name="Nielsen P.H."/>
            <person name="Albertsen M."/>
        </authorList>
    </citation>
    <scope>NUCLEOTIDE SEQUENCE</scope>
    <source>
        <strain evidence="1">Fred_18-Q3-R57-64_BAT3C.431</strain>
    </source>
</reference>
<evidence type="ECO:0000313" key="1">
    <source>
        <dbReference type="EMBL" id="QQR92236.1"/>
    </source>
</evidence>
<protein>
    <submittedName>
        <fullName evidence="1">Uncharacterized protein</fullName>
    </submittedName>
</protein>
<accession>A0A7T9DJ02</accession>
<name>A0A7T9DJ02_9ARCH</name>
<proteinExistence type="predicted"/>
<dbReference type="Proteomes" id="UP000596004">
    <property type="component" value="Chromosome"/>
</dbReference>
<gene>
    <name evidence="1" type="ORF">IPJ89_03685</name>
</gene>
<dbReference type="AlphaFoldDB" id="A0A7T9DJ02"/>